<accession>A0A9W9YVG9</accession>
<comment type="caution">
    <text evidence="9">The sequence shown here is derived from an EMBL/GenBank/DDBJ whole genome shotgun (WGS) entry which is preliminary data.</text>
</comment>
<name>A0A9W9YVG9_9CNID</name>
<dbReference type="Pfam" id="PF00147">
    <property type="entry name" value="Fibrinogen_C"/>
    <property type="match status" value="1"/>
</dbReference>
<keyword evidence="10" id="KW-1185">Reference proteome</keyword>
<evidence type="ECO:0000259" key="8">
    <source>
        <dbReference type="PROSITE" id="PS51406"/>
    </source>
</evidence>
<dbReference type="Gene3D" id="2.10.25.10">
    <property type="entry name" value="Laminin"/>
    <property type="match status" value="1"/>
</dbReference>
<feature type="domain" description="Fibrinogen C-terminal" evidence="8">
    <location>
        <begin position="108"/>
        <end position="160"/>
    </location>
</feature>
<feature type="signal peptide" evidence="6">
    <location>
        <begin position="1"/>
        <end position="27"/>
    </location>
</feature>
<evidence type="ECO:0000259" key="7">
    <source>
        <dbReference type="PROSITE" id="PS50026"/>
    </source>
</evidence>
<proteinExistence type="predicted"/>
<dbReference type="PROSITE" id="PS00022">
    <property type="entry name" value="EGF_1"/>
    <property type="match status" value="1"/>
</dbReference>
<comment type="caution">
    <text evidence="5">Lacks conserved residue(s) required for the propagation of feature annotation.</text>
</comment>
<dbReference type="InterPro" id="IPR002181">
    <property type="entry name" value="Fibrinogen_a/b/g_C_dom"/>
</dbReference>
<evidence type="ECO:0000313" key="9">
    <source>
        <dbReference type="EMBL" id="KAJ7370217.1"/>
    </source>
</evidence>
<evidence type="ECO:0000256" key="2">
    <source>
        <dbReference type="ARBA" id="ARBA00022729"/>
    </source>
</evidence>
<dbReference type="OrthoDB" id="5952718at2759"/>
<evidence type="ECO:0000256" key="3">
    <source>
        <dbReference type="ARBA" id="ARBA00022737"/>
    </source>
</evidence>
<evidence type="ECO:0000256" key="4">
    <source>
        <dbReference type="ARBA" id="ARBA00023157"/>
    </source>
</evidence>
<organism evidence="9 10">
    <name type="scientific">Desmophyllum pertusum</name>
    <dbReference type="NCBI Taxonomy" id="174260"/>
    <lineage>
        <taxon>Eukaryota</taxon>
        <taxon>Metazoa</taxon>
        <taxon>Cnidaria</taxon>
        <taxon>Anthozoa</taxon>
        <taxon>Hexacorallia</taxon>
        <taxon>Scleractinia</taxon>
        <taxon>Caryophylliina</taxon>
        <taxon>Caryophylliidae</taxon>
        <taxon>Desmophyllum</taxon>
    </lineage>
</organism>
<dbReference type="PROSITE" id="PS51406">
    <property type="entry name" value="FIBRINOGEN_C_2"/>
    <property type="match status" value="1"/>
</dbReference>
<gene>
    <name evidence="9" type="ORF">OS493_033562</name>
</gene>
<keyword evidence="1 5" id="KW-0245">EGF-like domain</keyword>
<dbReference type="NCBIfam" id="NF040941">
    <property type="entry name" value="GGGWT_bact"/>
    <property type="match status" value="1"/>
</dbReference>
<protein>
    <submittedName>
        <fullName evidence="9">Uncharacterized protein</fullName>
    </submittedName>
</protein>
<dbReference type="InterPro" id="IPR001881">
    <property type="entry name" value="EGF-like_Ca-bd_dom"/>
</dbReference>
<dbReference type="EMBL" id="MU826870">
    <property type="protein sequence ID" value="KAJ7370217.1"/>
    <property type="molecule type" value="Genomic_DNA"/>
</dbReference>
<dbReference type="Gene3D" id="2.60.120.1000">
    <property type="match status" value="1"/>
</dbReference>
<dbReference type="GO" id="GO:0005509">
    <property type="term" value="F:calcium ion binding"/>
    <property type="evidence" value="ECO:0007669"/>
    <property type="project" value="InterPro"/>
</dbReference>
<dbReference type="InterPro" id="IPR036056">
    <property type="entry name" value="Fibrinogen-like_C"/>
</dbReference>
<dbReference type="Proteomes" id="UP001163046">
    <property type="component" value="Unassembled WGS sequence"/>
</dbReference>
<feature type="disulfide bond" evidence="5">
    <location>
        <begin position="101"/>
        <end position="110"/>
    </location>
</feature>
<dbReference type="SMART" id="SM00179">
    <property type="entry name" value="EGF_CA"/>
    <property type="match status" value="1"/>
</dbReference>
<reference evidence="9" key="1">
    <citation type="submission" date="2023-01" db="EMBL/GenBank/DDBJ databases">
        <title>Genome assembly of the deep-sea coral Lophelia pertusa.</title>
        <authorList>
            <person name="Herrera S."/>
            <person name="Cordes E."/>
        </authorList>
    </citation>
    <scope>NUCLEOTIDE SEQUENCE</scope>
    <source>
        <strain evidence="9">USNM1676648</strain>
        <tissue evidence="9">Polyp</tissue>
    </source>
</reference>
<feature type="disulfide bond" evidence="5">
    <location>
        <begin position="82"/>
        <end position="99"/>
    </location>
</feature>
<dbReference type="Pfam" id="PF00008">
    <property type="entry name" value="EGF"/>
    <property type="match status" value="1"/>
</dbReference>
<dbReference type="SUPFAM" id="SSF56496">
    <property type="entry name" value="Fibrinogen C-terminal domain-like"/>
    <property type="match status" value="1"/>
</dbReference>
<dbReference type="AlphaFoldDB" id="A0A9W9YVG9"/>
<dbReference type="PROSITE" id="PS01186">
    <property type="entry name" value="EGF_2"/>
    <property type="match status" value="1"/>
</dbReference>
<keyword evidence="4 5" id="KW-1015">Disulfide bond</keyword>
<dbReference type="SMART" id="SM00181">
    <property type="entry name" value="EGF"/>
    <property type="match status" value="1"/>
</dbReference>
<keyword evidence="3" id="KW-0677">Repeat</keyword>
<evidence type="ECO:0000313" key="10">
    <source>
        <dbReference type="Proteomes" id="UP001163046"/>
    </source>
</evidence>
<feature type="chain" id="PRO_5040830033" evidence="6">
    <location>
        <begin position="28"/>
        <end position="318"/>
    </location>
</feature>
<feature type="domain" description="EGF-like" evidence="7">
    <location>
        <begin position="70"/>
        <end position="111"/>
    </location>
</feature>
<evidence type="ECO:0000256" key="5">
    <source>
        <dbReference type="PROSITE-ProRule" id="PRU00076"/>
    </source>
</evidence>
<sequence length="318" mass="35023">MFSFLRTQAVTLIVSFFASQLVYQAESEVYIDGRKGLKRDTKNGVAYANFAAHKFRHLKLTPLVSTSVKELGECDSLFSEPCMNGATCVAKYEVDDYQCACAPGYIGKHCDEIGIDCQDIKKRGYSQGDGVYYLLDPDGGNHSNAFLAYCDMTSYNGGWTMCYTTDEYVKPKTEVTYNAQFPYGSDGYRTNCNNISFTEIIFVDHQTGAKAYFKRQTNQSITAANNYGIGAGTYGLWDGMGAADTAYSYQVMICDTSFYSGFFVSGYTNCYKVCNGWCGDGGSPYFRTASTSASYKGVAFNTNGHRSVGSRLISVGLR</sequence>
<dbReference type="PROSITE" id="PS50026">
    <property type="entry name" value="EGF_3"/>
    <property type="match status" value="1"/>
</dbReference>
<evidence type="ECO:0000256" key="6">
    <source>
        <dbReference type="SAM" id="SignalP"/>
    </source>
</evidence>
<dbReference type="CDD" id="cd00054">
    <property type="entry name" value="EGF_CA"/>
    <property type="match status" value="1"/>
</dbReference>
<dbReference type="InterPro" id="IPR000742">
    <property type="entry name" value="EGF"/>
</dbReference>
<dbReference type="SUPFAM" id="SSF57196">
    <property type="entry name" value="EGF/Laminin"/>
    <property type="match status" value="1"/>
</dbReference>
<evidence type="ECO:0000256" key="1">
    <source>
        <dbReference type="ARBA" id="ARBA00022536"/>
    </source>
</evidence>
<keyword evidence="2 6" id="KW-0732">Signal</keyword>
<dbReference type="FunFam" id="2.10.25.10:FF:000066">
    <property type="entry name" value="FAT atypical cadherin 4"/>
    <property type="match status" value="1"/>
</dbReference>